<proteinExistence type="predicted"/>
<evidence type="ECO:0000259" key="1">
    <source>
        <dbReference type="Pfam" id="PF01261"/>
    </source>
</evidence>
<evidence type="ECO:0000313" key="2">
    <source>
        <dbReference type="EMBL" id="SHE91348.1"/>
    </source>
</evidence>
<dbReference type="Pfam" id="PF01261">
    <property type="entry name" value="AP_endonuc_2"/>
    <property type="match status" value="1"/>
</dbReference>
<dbReference type="EMBL" id="FQTU01000009">
    <property type="protein sequence ID" value="SHE91348.1"/>
    <property type="molecule type" value="Genomic_DNA"/>
</dbReference>
<dbReference type="STRING" id="1120975.SAMN02746064_01476"/>
<sequence>MEKSIFSWFGFFMPIKRRLELIKKVGFDGVSLWWEDEISPEIVKKEDMPRMAVDNGLFVEYIHAPYSDVNNLWTRDEKAREKTLERYFGYVEDCHKHGIGTLVMHCSDKENIGLDIDAGIKSFQDLAENAKSGDVKIAVENTRDASLVDMLLEELKLPNLGLCYDSSHDWLTGQTKGQLFDKWAERTFTTHLSDNDELKDRHWLPGDGHVDWKLLRGIYSKSNLRSLSIEVTGSCEPFENPEDFLSAAYERLERIAGGL</sequence>
<organism evidence="2 3">
    <name type="scientific">Alkalibacter saccharofermentans DSM 14828</name>
    <dbReference type="NCBI Taxonomy" id="1120975"/>
    <lineage>
        <taxon>Bacteria</taxon>
        <taxon>Bacillati</taxon>
        <taxon>Bacillota</taxon>
        <taxon>Clostridia</taxon>
        <taxon>Eubacteriales</taxon>
        <taxon>Eubacteriaceae</taxon>
        <taxon>Alkalibacter</taxon>
    </lineage>
</organism>
<reference evidence="2 3" key="1">
    <citation type="submission" date="2016-11" db="EMBL/GenBank/DDBJ databases">
        <authorList>
            <person name="Jaros S."/>
            <person name="Januszkiewicz K."/>
            <person name="Wedrychowicz H."/>
        </authorList>
    </citation>
    <scope>NUCLEOTIDE SEQUENCE [LARGE SCALE GENOMIC DNA]</scope>
    <source>
        <strain evidence="2 3">DSM 14828</strain>
    </source>
</reference>
<name>A0A1M4XCZ3_9FIRM</name>
<dbReference type="OrthoDB" id="9801960at2"/>
<gene>
    <name evidence="2" type="ORF">SAMN02746064_01476</name>
</gene>
<accession>A0A1M4XCZ3</accession>
<feature type="domain" description="Xylose isomerase-like TIM barrel" evidence="1">
    <location>
        <begin position="19"/>
        <end position="232"/>
    </location>
</feature>
<keyword evidence="3" id="KW-1185">Reference proteome</keyword>
<dbReference type="AlphaFoldDB" id="A0A1M4XCZ3"/>
<dbReference type="InterPro" id="IPR050312">
    <property type="entry name" value="IolE/XylAMocC-like"/>
</dbReference>
<dbReference type="PANTHER" id="PTHR12110">
    <property type="entry name" value="HYDROXYPYRUVATE ISOMERASE"/>
    <property type="match status" value="1"/>
</dbReference>
<dbReference type="SUPFAM" id="SSF51658">
    <property type="entry name" value="Xylose isomerase-like"/>
    <property type="match status" value="1"/>
</dbReference>
<dbReference type="InterPro" id="IPR036237">
    <property type="entry name" value="Xyl_isomerase-like_sf"/>
</dbReference>
<dbReference type="Proteomes" id="UP000184251">
    <property type="component" value="Unassembled WGS sequence"/>
</dbReference>
<protein>
    <submittedName>
        <fullName evidence="2">Sugar phosphate isomerase/epimerase</fullName>
    </submittedName>
</protein>
<evidence type="ECO:0000313" key="3">
    <source>
        <dbReference type="Proteomes" id="UP000184251"/>
    </source>
</evidence>
<dbReference type="Gene3D" id="3.20.20.150">
    <property type="entry name" value="Divalent-metal-dependent TIM barrel enzymes"/>
    <property type="match status" value="1"/>
</dbReference>
<dbReference type="PANTHER" id="PTHR12110:SF21">
    <property type="entry name" value="XYLOSE ISOMERASE-LIKE TIM BARREL DOMAIN-CONTAINING PROTEIN"/>
    <property type="match status" value="1"/>
</dbReference>
<dbReference type="RefSeq" id="WP_073270657.1">
    <property type="nucleotide sequence ID" value="NZ_FQTU01000009.1"/>
</dbReference>
<dbReference type="GO" id="GO:0016853">
    <property type="term" value="F:isomerase activity"/>
    <property type="evidence" value="ECO:0007669"/>
    <property type="project" value="UniProtKB-KW"/>
</dbReference>
<dbReference type="InterPro" id="IPR013022">
    <property type="entry name" value="Xyl_isomerase-like_TIM-brl"/>
</dbReference>
<keyword evidence="2" id="KW-0413">Isomerase</keyword>